<name>A0A5E4PMM6_9NEOP</name>
<gene>
    <name evidence="2" type="ORF">LSINAPIS_LOCUS930</name>
</gene>
<protein>
    <recommendedName>
        <fullName evidence="1">PiggyBac transposable element-derived protein domain-containing protein</fullName>
    </recommendedName>
</protein>
<proteinExistence type="predicted"/>
<dbReference type="PANTHER" id="PTHR46599">
    <property type="entry name" value="PIGGYBAC TRANSPOSABLE ELEMENT-DERIVED PROTEIN 4"/>
    <property type="match status" value="1"/>
</dbReference>
<reference evidence="2 3" key="1">
    <citation type="submission" date="2017-07" db="EMBL/GenBank/DDBJ databases">
        <authorList>
            <person name="Talla V."/>
            <person name="Backstrom N."/>
        </authorList>
    </citation>
    <scope>NUCLEOTIDE SEQUENCE [LARGE SCALE GENOMIC DNA]</scope>
</reference>
<feature type="domain" description="PiggyBac transposable element-derived protein" evidence="1">
    <location>
        <begin position="1"/>
        <end position="122"/>
    </location>
</feature>
<accession>A0A5E4PMM6</accession>
<evidence type="ECO:0000313" key="2">
    <source>
        <dbReference type="EMBL" id="VVC87279.1"/>
    </source>
</evidence>
<evidence type="ECO:0000259" key="1">
    <source>
        <dbReference type="Pfam" id="PF13843"/>
    </source>
</evidence>
<keyword evidence="3" id="KW-1185">Reference proteome</keyword>
<dbReference type="EMBL" id="FZQP02000098">
    <property type="protein sequence ID" value="VVC87279.1"/>
    <property type="molecule type" value="Genomic_DNA"/>
</dbReference>
<evidence type="ECO:0000313" key="3">
    <source>
        <dbReference type="Proteomes" id="UP000324832"/>
    </source>
</evidence>
<dbReference type="InterPro" id="IPR029526">
    <property type="entry name" value="PGBD"/>
</dbReference>
<sequence length="211" mass="25563">MKLFFGLIFHMGFVKLNRFKDYWKNDEYFNQTIFRKAISRNRFMLILRMLCVYVGPVTCSYEKVKNIIDHFNEKMISLYYPTKKLTIDEPMMLWRGRLAFRQYMKRKRHKYGLKFYSLPDQMAVHLIMLKAAEITCKNLVEKLYVHKTFCTGTLREKRQNNPKEIEGSKLKKLELCYVHKNNICVLKWKDQRDIRVISSKYNGNLEYTPNR</sequence>
<feature type="domain" description="PiggyBac transposable element-derived protein" evidence="1">
    <location>
        <begin position="133"/>
        <end position="201"/>
    </location>
</feature>
<dbReference type="Proteomes" id="UP000324832">
    <property type="component" value="Unassembled WGS sequence"/>
</dbReference>
<dbReference type="AlphaFoldDB" id="A0A5E4PMM6"/>
<organism evidence="2 3">
    <name type="scientific">Leptidea sinapis</name>
    <dbReference type="NCBI Taxonomy" id="189913"/>
    <lineage>
        <taxon>Eukaryota</taxon>
        <taxon>Metazoa</taxon>
        <taxon>Ecdysozoa</taxon>
        <taxon>Arthropoda</taxon>
        <taxon>Hexapoda</taxon>
        <taxon>Insecta</taxon>
        <taxon>Pterygota</taxon>
        <taxon>Neoptera</taxon>
        <taxon>Endopterygota</taxon>
        <taxon>Lepidoptera</taxon>
        <taxon>Glossata</taxon>
        <taxon>Ditrysia</taxon>
        <taxon>Papilionoidea</taxon>
        <taxon>Pieridae</taxon>
        <taxon>Dismorphiinae</taxon>
        <taxon>Leptidea</taxon>
    </lineage>
</organism>
<dbReference type="Pfam" id="PF13843">
    <property type="entry name" value="DDE_Tnp_1_7"/>
    <property type="match status" value="2"/>
</dbReference>
<dbReference type="PANTHER" id="PTHR46599:SF3">
    <property type="entry name" value="PIGGYBAC TRANSPOSABLE ELEMENT-DERIVED PROTEIN 4"/>
    <property type="match status" value="1"/>
</dbReference>